<evidence type="ECO:0000313" key="6">
    <source>
        <dbReference type="Proteomes" id="UP000549394"/>
    </source>
</evidence>
<dbReference type="PROSITE" id="PS01031">
    <property type="entry name" value="SHSP"/>
    <property type="match status" value="1"/>
</dbReference>
<gene>
    <name evidence="5" type="ORF">DGYR_LOCUS3681</name>
</gene>
<dbReference type="AlphaFoldDB" id="A0A7I8VFB1"/>
<dbReference type="PANTHER" id="PTHR45640">
    <property type="entry name" value="HEAT SHOCK PROTEIN HSP-12.2-RELATED"/>
    <property type="match status" value="1"/>
</dbReference>
<evidence type="ECO:0000256" key="3">
    <source>
        <dbReference type="SAM" id="MobiDB-lite"/>
    </source>
</evidence>
<dbReference type="CDD" id="cd06526">
    <property type="entry name" value="metazoan_ACD"/>
    <property type="match status" value="1"/>
</dbReference>
<dbReference type="InterPro" id="IPR001436">
    <property type="entry name" value="Alpha-crystallin/sHSP_animal"/>
</dbReference>
<comment type="caution">
    <text evidence="5">The sequence shown here is derived from an EMBL/GenBank/DDBJ whole genome shotgun (WGS) entry which is preliminary data.</text>
</comment>
<evidence type="ECO:0000256" key="2">
    <source>
        <dbReference type="RuleBase" id="RU003616"/>
    </source>
</evidence>
<dbReference type="OrthoDB" id="10060792at2759"/>
<dbReference type="PANTHER" id="PTHR45640:SF26">
    <property type="entry name" value="RE23625P"/>
    <property type="match status" value="1"/>
</dbReference>
<evidence type="ECO:0000259" key="4">
    <source>
        <dbReference type="PROSITE" id="PS01031"/>
    </source>
</evidence>
<dbReference type="Gene3D" id="2.60.40.790">
    <property type="match status" value="2"/>
</dbReference>
<feature type="region of interest" description="Disordered" evidence="3">
    <location>
        <begin position="1"/>
        <end position="27"/>
    </location>
</feature>
<organism evidence="5 6">
    <name type="scientific">Dimorphilus gyrociliatus</name>
    <dbReference type="NCBI Taxonomy" id="2664684"/>
    <lineage>
        <taxon>Eukaryota</taxon>
        <taxon>Metazoa</taxon>
        <taxon>Spiralia</taxon>
        <taxon>Lophotrochozoa</taxon>
        <taxon>Annelida</taxon>
        <taxon>Polychaeta</taxon>
        <taxon>Polychaeta incertae sedis</taxon>
        <taxon>Dinophilidae</taxon>
        <taxon>Dimorphilus</taxon>
    </lineage>
</organism>
<dbReference type="EMBL" id="CAJFCJ010000005">
    <property type="protein sequence ID" value="CAD5114878.1"/>
    <property type="molecule type" value="Genomic_DNA"/>
</dbReference>
<dbReference type="InterPro" id="IPR008978">
    <property type="entry name" value="HSP20-like_chaperone"/>
</dbReference>
<dbReference type="SUPFAM" id="SSF49764">
    <property type="entry name" value="HSP20-like chaperones"/>
    <property type="match status" value="2"/>
</dbReference>
<dbReference type="Proteomes" id="UP000549394">
    <property type="component" value="Unassembled WGS sequence"/>
</dbReference>
<keyword evidence="6" id="KW-1185">Reference proteome</keyword>
<evidence type="ECO:0000256" key="1">
    <source>
        <dbReference type="PROSITE-ProRule" id="PRU00285"/>
    </source>
</evidence>
<dbReference type="Pfam" id="PF00011">
    <property type="entry name" value="HSP20"/>
    <property type="match status" value="2"/>
</dbReference>
<evidence type="ECO:0000313" key="5">
    <source>
        <dbReference type="EMBL" id="CAD5114878.1"/>
    </source>
</evidence>
<reference evidence="5 6" key="1">
    <citation type="submission" date="2020-08" db="EMBL/GenBank/DDBJ databases">
        <authorList>
            <person name="Hejnol A."/>
        </authorList>
    </citation>
    <scope>NUCLEOTIDE SEQUENCE [LARGE SCALE GENOMIC DNA]</scope>
</reference>
<feature type="domain" description="SHSP" evidence="4">
    <location>
        <begin position="73"/>
        <end position="183"/>
    </location>
</feature>
<protein>
    <submittedName>
        <fullName evidence="5">DgyrCDS3911</fullName>
    </submittedName>
</protein>
<comment type="similarity">
    <text evidence="1 2">Belongs to the small heat shock protein (HSP20) family.</text>
</comment>
<accession>A0A7I8VFB1</accession>
<proteinExistence type="inferred from homology"/>
<sequence length="337" mass="38767">MSSVRIRRDENSSDLPPHIEKELEKRKNDWQHEVERLQQEFFKMPLPKSNEQSYRPTFQTNTNQPEAIQALPGEDDERHKDLLRKVLARDQDDFVVEFDLSEFDQESVKISLSDKSRNLIVSAKKEAKEGDTTTTRNFRKEVHVPFNIDLNTLQSKLVDGNLRISGRKEQKEPPPSYEEFDIEPYTSNNMQLDTIDSVLQNPYYDSSFEVAKPEMTLSSQSNKLKAIESNPDKITKLEVNIGITYKAENVTIKVTPDKISIVAEKEEKIGSQTSKRQFVRNFQMTDKINVWSVEAVSSDGVVTICACAADADLEEVRRELRRNLPISGKRCRVIQES</sequence>
<dbReference type="InterPro" id="IPR002068">
    <property type="entry name" value="A-crystallin/Hsp20_dom"/>
</dbReference>
<name>A0A7I8VFB1_9ANNE</name>